<name>A0ABR2N3R0_9ASPA</name>
<gene>
    <name evidence="1" type="ORF">KSP40_PGU014884</name>
</gene>
<keyword evidence="2" id="KW-1185">Reference proteome</keyword>
<dbReference type="EMBL" id="JBBWWR010000001">
    <property type="protein sequence ID" value="KAK8970686.1"/>
    <property type="molecule type" value="Genomic_DNA"/>
</dbReference>
<sequence>MAGADLHMSGTLVTLVDVAIATKFAALPWKFGQGSVISALKASLSRLELSSKTGGIIALLDEVWACPPSFASGSKIRSSPSLRNRVVFVPESGLSLTVGTLGRSRAKTVE</sequence>
<proteinExistence type="predicted"/>
<reference evidence="1 2" key="1">
    <citation type="journal article" date="2022" name="Nat. Plants">
        <title>Genomes of leafy and leafless Platanthera orchids illuminate the evolution of mycoheterotrophy.</title>
        <authorList>
            <person name="Li M.H."/>
            <person name="Liu K.W."/>
            <person name="Li Z."/>
            <person name="Lu H.C."/>
            <person name="Ye Q.L."/>
            <person name="Zhang D."/>
            <person name="Wang J.Y."/>
            <person name="Li Y.F."/>
            <person name="Zhong Z.M."/>
            <person name="Liu X."/>
            <person name="Yu X."/>
            <person name="Liu D.K."/>
            <person name="Tu X.D."/>
            <person name="Liu B."/>
            <person name="Hao Y."/>
            <person name="Liao X.Y."/>
            <person name="Jiang Y.T."/>
            <person name="Sun W.H."/>
            <person name="Chen J."/>
            <person name="Chen Y.Q."/>
            <person name="Ai Y."/>
            <person name="Zhai J.W."/>
            <person name="Wu S.S."/>
            <person name="Zhou Z."/>
            <person name="Hsiao Y.Y."/>
            <person name="Wu W.L."/>
            <person name="Chen Y.Y."/>
            <person name="Lin Y.F."/>
            <person name="Hsu J.L."/>
            <person name="Li C.Y."/>
            <person name="Wang Z.W."/>
            <person name="Zhao X."/>
            <person name="Zhong W.Y."/>
            <person name="Ma X.K."/>
            <person name="Ma L."/>
            <person name="Huang J."/>
            <person name="Chen G.Z."/>
            <person name="Huang M.Z."/>
            <person name="Huang L."/>
            <person name="Peng D.H."/>
            <person name="Luo Y.B."/>
            <person name="Zou S.Q."/>
            <person name="Chen S.P."/>
            <person name="Lan S."/>
            <person name="Tsai W.C."/>
            <person name="Van de Peer Y."/>
            <person name="Liu Z.J."/>
        </authorList>
    </citation>
    <scope>NUCLEOTIDE SEQUENCE [LARGE SCALE GENOMIC DNA]</scope>
    <source>
        <strain evidence="1">Lor288</strain>
    </source>
</reference>
<comment type="caution">
    <text evidence="1">The sequence shown here is derived from an EMBL/GenBank/DDBJ whole genome shotgun (WGS) entry which is preliminary data.</text>
</comment>
<evidence type="ECO:0000313" key="1">
    <source>
        <dbReference type="EMBL" id="KAK8970686.1"/>
    </source>
</evidence>
<organism evidence="1 2">
    <name type="scientific">Platanthera guangdongensis</name>
    <dbReference type="NCBI Taxonomy" id="2320717"/>
    <lineage>
        <taxon>Eukaryota</taxon>
        <taxon>Viridiplantae</taxon>
        <taxon>Streptophyta</taxon>
        <taxon>Embryophyta</taxon>
        <taxon>Tracheophyta</taxon>
        <taxon>Spermatophyta</taxon>
        <taxon>Magnoliopsida</taxon>
        <taxon>Liliopsida</taxon>
        <taxon>Asparagales</taxon>
        <taxon>Orchidaceae</taxon>
        <taxon>Orchidoideae</taxon>
        <taxon>Orchideae</taxon>
        <taxon>Orchidinae</taxon>
        <taxon>Platanthera</taxon>
    </lineage>
</organism>
<protein>
    <submittedName>
        <fullName evidence="1">Uncharacterized protein</fullName>
    </submittedName>
</protein>
<evidence type="ECO:0000313" key="2">
    <source>
        <dbReference type="Proteomes" id="UP001412067"/>
    </source>
</evidence>
<dbReference type="Proteomes" id="UP001412067">
    <property type="component" value="Unassembled WGS sequence"/>
</dbReference>
<accession>A0ABR2N3R0</accession>